<dbReference type="AlphaFoldDB" id="A0A7Y4LVN0"/>
<dbReference type="RefSeq" id="WP_171579625.1">
    <property type="nucleotide sequence ID" value="NZ_JAAVLX010000004.1"/>
</dbReference>
<name>A0A7Y4LVN0_9BRAD</name>
<protein>
    <recommendedName>
        <fullName evidence="1">DUF6894 domain-containing protein</fullName>
    </recommendedName>
</protein>
<keyword evidence="3" id="KW-1185">Reference proteome</keyword>
<evidence type="ECO:0000313" key="3">
    <source>
        <dbReference type="Proteomes" id="UP000544122"/>
    </source>
</evidence>
<sequence>MARFYFHLREMDQLVTDDEGVELPDQSAALREAQRGARDLLADAIKTGKDTVPDAFVIADEQGREIATLLFETVLPKPLNK</sequence>
<dbReference type="Proteomes" id="UP000544122">
    <property type="component" value="Unassembled WGS sequence"/>
</dbReference>
<evidence type="ECO:0000313" key="2">
    <source>
        <dbReference type="EMBL" id="NOJ40336.1"/>
    </source>
</evidence>
<accession>A0A7Y4LVN0</accession>
<organism evidence="2 3">
    <name type="scientific">Bradyrhizobium australiense</name>
    <dbReference type="NCBI Taxonomy" id="2721161"/>
    <lineage>
        <taxon>Bacteria</taxon>
        <taxon>Pseudomonadati</taxon>
        <taxon>Pseudomonadota</taxon>
        <taxon>Alphaproteobacteria</taxon>
        <taxon>Hyphomicrobiales</taxon>
        <taxon>Nitrobacteraceae</taxon>
        <taxon>Bradyrhizobium</taxon>
    </lineage>
</organism>
<gene>
    <name evidence="2" type="ORF">HCN58_12130</name>
</gene>
<reference evidence="2 3" key="1">
    <citation type="submission" date="2020-03" db="EMBL/GenBank/DDBJ databases">
        <title>Bradyrhizobium diversity isolated from nodules of Indigofera sp.</title>
        <authorList>
            <person name="Klepa M."/>
            <person name="Helene L."/>
            <person name="Hungria M."/>
        </authorList>
    </citation>
    <scope>NUCLEOTIDE SEQUENCE [LARGE SCALE GENOMIC DNA]</scope>
    <source>
        <strain evidence="2 3">WSM 1791</strain>
    </source>
</reference>
<dbReference type="Pfam" id="PF21834">
    <property type="entry name" value="DUF6894"/>
    <property type="match status" value="1"/>
</dbReference>
<evidence type="ECO:0000259" key="1">
    <source>
        <dbReference type="Pfam" id="PF21834"/>
    </source>
</evidence>
<dbReference type="EMBL" id="JAAVLX010000004">
    <property type="protein sequence ID" value="NOJ40336.1"/>
    <property type="molecule type" value="Genomic_DNA"/>
</dbReference>
<proteinExistence type="predicted"/>
<comment type="caution">
    <text evidence="2">The sequence shown here is derived from an EMBL/GenBank/DDBJ whole genome shotgun (WGS) entry which is preliminary data.</text>
</comment>
<dbReference type="InterPro" id="IPR054189">
    <property type="entry name" value="DUF6894"/>
</dbReference>
<feature type="domain" description="DUF6894" evidence="1">
    <location>
        <begin position="3"/>
        <end position="71"/>
    </location>
</feature>